<dbReference type="EMBL" id="SRLO01001142">
    <property type="protein sequence ID" value="TNN40994.1"/>
    <property type="molecule type" value="Genomic_DNA"/>
</dbReference>
<feature type="region of interest" description="Disordered" evidence="1">
    <location>
        <begin position="153"/>
        <end position="177"/>
    </location>
</feature>
<name>A0A4Z2FJN7_9TELE</name>
<dbReference type="Proteomes" id="UP000314294">
    <property type="component" value="Unassembled WGS sequence"/>
</dbReference>
<keyword evidence="3" id="KW-1185">Reference proteome</keyword>
<gene>
    <name evidence="2" type="ORF">EYF80_048830</name>
</gene>
<proteinExistence type="predicted"/>
<sequence length="177" mass="19384">MKLWKHIYSCGFEGIFFFVLFRPHDFKKNHNGSNVKRLMVKLTLFISQLQLLSLPADPLRGCSGVKGQRPVSTPLTLNLRLDDSTPPLLHLSSTSPPPSSTSPPPLLHLSSTSPPPLLHLPPPLLHLSSTFLPLSSLSPPLLRLKEIINPTRDKPLDSSSWNGNSSCLTGCPGDNVN</sequence>
<feature type="compositionally biased region" description="Polar residues" evidence="1">
    <location>
        <begin position="157"/>
        <end position="168"/>
    </location>
</feature>
<organism evidence="2 3">
    <name type="scientific">Liparis tanakae</name>
    <name type="common">Tanaka's snailfish</name>
    <dbReference type="NCBI Taxonomy" id="230148"/>
    <lineage>
        <taxon>Eukaryota</taxon>
        <taxon>Metazoa</taxon>
        <taxon>Chordata</taxon>
        <taxon>Craniata</taxon>
        <taxon>Vertebrata</taxon>
        <taxon>Euteleostomi</taxon>
        <taxon>Actinopterygii</taxon>
        <taxon>Neopterygii</taxon>
        <taxon>Teleostei</taxon>
        <taxon>Neoteleostei</taxon>
        <taxon>Acanthomorphata</taxon>
        <taxon>Eupercaria</taxon>
        <taxon>Perciformes</taxon>
        <taxon>Cottioidei</taxon>
        <taxon>Cottales</taxon>
        <taxon>Liparidae</taxon>
        <taxon>Liparis</taxon>
    </lineage>
</organism>
<feature type="compositionally biased region" description="Pro residues" evidence="1">
    <location>
        <begin position="95"/>
        <end position="106"/>
    </location>
</feature>
<evidence type="ECO:0000313" key="2">
    <source>
        <dbReference type="EMBL" id="TNN40994.1"/>
    </source>
</evidence>
<accession>A0A4Z2FJN7</accession>
<dbReference type="AlphaFoldDB" id="A0A4Z2FJN7"/>
<comment type="caution">
    <text evidence="2">The sequence shown here is derived from an EMBL/GenBank/DDBJ whole genome shotgun (WGS) entry which is preliminary data.</text>
</comment>
<evidence type="ECO:0000313" key="3">
    <source>
        <dbReference type="Proteomes" id="UP000314294"/>
    </source>
</evidence>
<feature type="region of interest" description="Disordered" evidence="1">
    <location>
        <begin position="87"/>
        <end position="113"/>
    </location>
</feature>
<reference evidence="2 3" key="1">
    <citation type="submission" date="2019-03" db="EMBL/GenBank/DDBJ databases">
        <title>First draft genome of Liparis tanakae, snailfish: a comprehensive survey of snailfish specific genes.</title>
        <authorList>
            <person name="Kim W."/>
            <person name="Song I."/>
            <person name="Jeong J.-H."/>
            <person name="Kim D."/>
            <person name="Kim S."/>
            <person name="Ryu S."/>
            <person name="Song J.Y."/>
            <person name="Lee S.K."/>
        </authorList>
    </citation>
    <scope>NUCLEOTIDE SEQUENCE [LARGE SCALE GENOMIC DNA]</scope>
    <source>
        <tissue evidence="2">Muscle</tissue>
    </source>
</reference>
<protein>
    <submittedName>
        <fullName evidence="2">Uncharacterized protein</fullName>
    </submittedName>
</protein>
<evidence type="ECO:0000256" key="1">
    <source>
        <dbReference type="SAM" id="MobiDB-lite"/>
    </source>
</evidence>